<comment type="caution">
    <text evidence="2">The sequence shown here is derived from an EMBL/GenBank/DDBJ whole genome shotgun (WGS) entry which is preliminary data.</text>
</comment>
<accession>A0A5B7G4R7</accession>
<evidence type="ECO:0000313" key="2">
    <source>
        <dbReference type="EMBL" id="MPC52263.1"/>
    </source>
</evidence>
<reference evidence="2 3" key="1">
    <citation type="submission" date="2019-05" db="EMBL/GenBank/DDBJ databases">
        <title>Another draft genome of Portunus trituberculatus and its Hox gene families provides insights of decapod evolution.</title>
        <authorList>
            <person name="Jeong J.-H."/>
            <person name="Song I."/>
            <person name="Kim S."/>
            <person name="Choi T."/>
            <person name="Kim D."/>
            <person name="Ryu S."/>
            <person name="Kim W."/>
        </authorList>
    </citation>
    <scope>NUCLEOTIDE SEQUENCE [LARGE SCALE GENOMIC DNA]</scope>
    <source>
        <tissue evidence="2">Muscle</tissue>
    </source>
</reference>
<dbReference type="AlphaFoldDB" id="A0A5B7G4R7"/>
<feature type="region of interest" description="Disordered" evidence="1">
    <location>
        <begin position="72"/>
        <end position="92"/>
    </location>
</feature>
<keyword evidence="3" id="KW-1185">Reference proteome</keyword>
<sequence>MELIRTRYRGSGSVPATLRLPATQPLPTTTATSFHSPSAKFYIFIVDSLTCFQRGDLVGRVSSPSVRASREIAQDVRTRGAPRDEEKCRQGELRSRNREVRYYGALLAGVHIAPLHPCGTSECSSGRLSLSHYREYSV</sequence>
<dbReference type="EMBL" id="VSRR010010741">
    <property type="protein sequence ID" value="MPC52263.1"/>
    <property type="molecule type" value="Genomic_DNA"/>
</dbReference>
<protein>
    <submittedName>
        <fullName evidence="2">Uncharacterized protein</fullName>
    </submittedName>
</protein>
<evidence type="ECO:0000313" key="3">
    <source>
        <dbReference type="Proteomes" id="UP000324222"/>
    </source>
</evidence>
<organism evidence="2 3">
    <name type="scientific">Portunus trituberculatus</name>
    <name type="common">Swimming crab</name>
    <name type="synonym">Neptunus trituberculatus</name>
    <dbReference type="NCBI Taxonomy" id="210409"/>
    <lineage>
        <taxon>Eukaryota</taxon>
        <taxon>Metazoa</taxon>
        <taxon>Ecdysozoa</taxon>
        <taxon>Arthropoda</taxon>
        <taxon>Crustacea</taxon>
        <taxon>Multicrustacea</taxon>
        <taxon>Malacostraca</taxon>
        <taxon>Eumalacostraca</taxon>
        <taxon>Eucarida</taxon>
        <taxon>Decapoda</taxon>
        <taxon>Pleocyemata</taxon>
        <taxon>Brachyura</taxon>
        <taxon>Eubrachyura</taxon>
        <taxon>Portunoidea</taxon>
        <taxon>Portunidae</taxon>
        <taxon>Portuninae</taxon>
        <taxon>Portunus</taxon>
    </lineage>
</organism>
<gene>
    <name evidence="2" type="ORF">E2C01_046126</name>
</gene>
<dbReference type="Proteomes" id="UP000324222">
    <property type="component" value="Unassembled WGS sequence"/>
</dbReference>
<evidence type="ECO:0000256" key="1">
    <source>
        <dbReference type="SAM" id="MobiDB-lite"/>
    </source>
</evidence>
<proteinExistence type="predicted"/>
<name>A0A5B7G4R7_PORTR</name>